<accession>A0ABY5A469</accession>
<feature type="region of interest" description="Disordered" evidence="1">
    <location>
        <begin position="1"/>
        <end position="22"/>
    </location>
</feature>
<dbReference type="RefSeq" id="WP_129482248.1">
    <property type="nucleotide sequence ID" value="NZ_CP099397.1"/>
</dbReference>
<evidence type="ECO:0000313" key="2">
    <source>
        <dbReference type="EMBL" id="USR37864.1"/>
    </source>
</evidence>
<proteinExistence type="predicted"/>
<dbReference type="EMBL" id="CP099397">
    <property type="protein sequence ID" value="USR37864.1"/>
    <property type="molecule type" value="Genomic_DNA"/>
</dbReference>
<keyword evidence="3" id="KW-1185">Reference proteome</keyword>
<organism evidence="2 3">
    <name type="scientific">Ectopseudomonas hydrolytica</name>
    <dbReference type="NCBI Taxonomy" id="2493633"/>
    <lineage>
        <taxon>Bacteria</taxon>
        <taxon>Pseudomonadati</taxon>
        <taxon>Pseudomonadota</taxon>
        <taxon>Gammaproteobacteria</taxon>
        <taxon>Pseudomonadales</taxon>
        <taxon>Pseudomonadaceae</taxon>
        <taxon>Ectopseudomonas</taxon>
    </lineage>
</organism>
<reference evidence="2" key="1">
    <citation type="submission" date="2022-06" db="EMBL/GenBank/DDBJ databases">
        <title>Complete genome of Pseudomonas hydrolytica DSWY01T.</title>
        <authorList>
            <person name="Jung J."/>
            <person name="Jeon C.O."/>
        </authorList>
    </citation>
    <scope>NUCLEOTIDE SEQUENCE</scope>
    <source>
        <strain evidence="2">DSWY01</strain>
    </source>
</reference>
<name>A0ABY5A469_9GAMM</name>
<gene>
    <name evidence="2" type="ORF">L1F06_014385</name>
</gene>
<evidence type="ECO:0000256" key="1">
    <source>
        <dbReference type="SAM" id="MobiDB-lite"/>
    </source>
</evidence>
<sequence>MDEAPSRKKSQGRPALSPLEKQRRLVARLHENLGELEREIEEESGHLLADDDVQRHLLLSTFLQRLTLAREAAKYEQEGLKDEAKAVRHKLNLFRPQGFTEEAWNALPDSEKRLAPGKPIMPKELELARIEIERDEELEKLRAMEQDEDEEPSDIETLRAQHGKTQVGRPGKDILGMLDKQMYTAFYKRRDLDPNPTSKAMGRPQKSYEERYAYFTSIIDHCRNEIAEGESKLNLVHLQLRYLKRLRDKANRIRLQIKTALGPTLITLKKDLSVIEDQIQLEAGLLNDYQDNYITMRDSQLQSRRTAVEKKIKAFDSLEFTADH</sequence>
<dbReference type="Proteomes" id="UP001054897">
    <property type="component" value="Chromosome"/>
</dbReference>
<evidence type="ECO:0000313" key="3">
    <source>
        <dbReference type="Proteomes" id="UP001054897"/>
    </source>
</evidence>
<protein>
    <submittedName>
        <fullName evidence="2">Uncharacterized protein</fullName>
    </submittedName>
</protein>
<dbReference type="GeneID" id="300082179"/>